<organism evidence="2 3">
    <name type="scientific">Rickenella mellea</name>
    <dbReference type="NCBI Taxonomy" id="50990"/>
    <lineage>
        <taxon>Eukaryota</taxon>
        <taxon>Fungi</taxon>
        <taxon>Dikarya</taxon>
        <taxon>Basidiomycota</taxon>
        <taxon>Agaricomycotina</taxon>
        <taxon>Agaricomycetes</taxon>
        <taxon>Hymenochaetales</taxon>
        <taxon>Rickenellaceae</taxon>
        <taxon>Rickenella</taxon>
    </lineage>
</organism>
<dbReference type="Proteomes" id="UP000294933">
    <property type="component" value="Unassembled WGS sequence"/>
</dbReference>
<proteinExistence type="predicted"/>
<dbReference type="VEuPathDB" id="FungiDB:BD410DRAFT_794826"/>
<gene>
    <name evidence="2" type="ORF">BD410DRAFT_794826</name>
</gene>
<reference evidence="2 3" key="1">
    <citation type="submission" date="2018-06" db="EMBL/GenBank/DDBJ databases">
        <title>A transcriptomic atlas of mushroom development highlights an independent origin of complex multicellularity.</title>
        <authorList>
            <consortium name="DOE Joint Genome Institute"/>
            <person name="Krizsan K."/>
            <person name="Almasi E."/>
            <person name="Merenyi Z."/>
            <person name="Sahu N."/>
            <person name="Viragh M."/>
            <person name="Koszo T."/>
            <person name="Mondo S."/>
            <person name="Kiss B."/>
            <person name="Balint B."/>
            <person name="Kues U."/>
            <person name="Barry K."/>
            <person name="Hegedus J.C."/>
            <person name="Henrissat B."/>
            <person name="Johnson J."/>
            <person name="Lipzen A."/>
            <person name="Ohm R."/>
            <person name="Nagy I."/>
            <person name="Pangilinan J."/>
            <person name="Yan J."/>
            <person name="Xiong Y."/>
            <person name="Grigoriev I.V."/>
            <person name="Hibbett D.S."/>
            <person name="Nagy L.G."/>
        </authorList>
    </citation>
    <scope>NUCLEOTIDE SEQUENCE [LARGE SCALE GENOMIC DNA]</scope>
    <source>
        <strain evidence="2 3">SZMC22713</strain>
    </source>
</reference>
<keyword evidence="1" id="KW-0175">Coiled coil</keyword>
<sequence>MSTRHNHNSPTVQQSTAATAHPSAFCSCCRENGCIAAADAQAKFDEFEKRIEARFQSWEMQQDTFREYQTIQLGDRYGEAISRLQEDNQNLEWALRSQYREFQELQEREKRLVSEVDELKEQLKQYQRADEEDRKM</sequence>
<feature type="coiled-coil region" evidence="1">
    <location>
        <begin position="81"/>
        <end position="136"/>
    </location>
</feature>
<protein>
    <submittedName>
        <fullName evidence="2">Uncharacterized protein</fullName>
    </submittedName>
</protein>
<keyword evidence="3" id="KW-1185">Reference proteome</keyword>
<dbReference type="AlphaFoldDB" id="A0A4Y7PNB1"/>
<evidence type="ECO:0000313" key="3">
    <source>
        <dbReference type="Proteomes" id="UP000294933"/>
    </source>
</evidence>
<accession>A0A4Y7PNB1</accession>
<dbReference type="EMBL" id="ML170232">
    <property type="protein sequence ID" value="TDL16917.1"/>
    <property type="molecule type" value="Genomic_DNA"/>
</dbReference>
<dbReference type="PROSITE" id="PS51257">
    <property type="entry name" value="PROKAR_LIPOPROTEIN"/>
    <property type="match status" value="1"/>
</dbReference>
<evidence type="ECO:0000313" key="2">
    <source>
        <dbReference type="EMBL" id="TDL16917.1"/>
    </source>
</evidence>
<name>A0A4Y7PNB1_9AGAM</name>
<evidence type="ECO:0000256" key="1">
    <source>
        <dbReference type="SAM" id="Coils"/>
    </source>
</evidence>